<name>A0AA38SI67_9ASTR</name>
<comment type="caution">
    <text evidence="2">The sequence shown here is derived from an EMBL/GenBank/DDBJ whole genome shotgun (WGS) entry which is preliminary data.</text>
</comment>
<dbReference type="AlphaFoldDB" id="A0AA38SI67"/>
<accession>A0AA38SI67</accession>
<reference evidence="2" key="1">
    <citation type="submission" date="2023-03" db="EMBL/GenBank/DDBJ databases">
        <title>Chromosome-scale reference genome and RAD-based genetic map of yellow starthistle (Centaurea solstitialis) reveal putative structural variation and QTLs associated with invader traits.</title>
        <authorList>
            <person name="Reatini B."/>
            <person name="Cang F.A."/>
            <person name="Jiang Q."/>
            <person name="Mckibben M.T.W."/>
            <person name="Barker M.S."/>
            <person name="Rieseberg L.H."/>
            <person name="Dlugosch K.M."/>
        </authorList>
    </citation>
    <scope>NUCLEOTIDE SEQUENCE</scope>
    <source>
        <strain evidence="2">CAN-66</strain>
        <tissue evidence="2">Leaf</tissue>
    </source>
</reference>
<proteinExistence type="predicted"/>
<organism evidence="2 3">
    <name type="scientific">Centaurea solstitialis</name>
    <name type="common">yellow star-thistle</name>
    <dbReference type="NCBI Taxonomy" id="347529"/>
    <lineage>
        <taxon>Eukaryota</taxon>
        <taxon>Viridiplantae</taxon>
        <taxon>Streptophyta</taxon>
        <taxon>Embryophyta</taxon>
        <taxon>Tracheophyta</taxon>
        <taxon>Spermatophyta</taxon>
        <taxon>Magnoliopsida</taxon>
        <taxon>eudicotyledons</taxon>
        <taxon>Gunneridae</taxon>
        <taxon>Pentapetalae</taxon>
        <taxon>asterids</taxon>
        <taxon>campanulids</taxon>
        <taxon>Asterales</taxon>
        <taxon>Asteraceae</taxon>
        <taxon>Carduoideae</taxon>
        <taxon>Cardueae</taxon>
        <taxon>Centaureinae</taxon>
        <taxon>Centaurea</taxon>
    </lineage>
</organism>
<evidence type="ECO:0000313" key="2">
    <source>
        <dbReference type="EMBL" id="KAJ9542379.1"/>
    </source>
</evidence>
<evidence type="ECO:0000313" key="3">
    <source>
        <dbReference type="Proteomes" id="UP001172457"/>
    </source>
</evidence>
<dbReference type="Proteomes" id="UP001172457">
    <property type="component" value="Chromosome 7"/>
</dbReference>
<dbReference type="EMBL" id="JARYMX010000007">
    <property type="protein sequence ID" value="KAJ9542379.1"/>
    <property type="molecule type" value="Genomic_DNA"/>
</dbReference>
<protein>
    <recommendedName>
        <fullName evidence="4">Kinesin motor domain-containing protein</fullName>
    </recommendedName>
</protein>
<keyword evidence="3" id="KW-1185">Reference proteome</keyword>
<evidence type="ECO:0000256" key="1">
    <source>
        <dbReference type="SAM" id="MobiDB-lite"/>
    </source>
</evidence>
<feature type="region of interest" description="Disordered" evidence="1">
    <location>
        <begin position="1"/>
        <end position="43"/>
    </location>
</feature>
<feature type="compositionally biased region" description="Pro residues" evidence="1">
    <location>
        <begin position="1"/>
        <end position="10"/>
    </location>
</feature>
<evidence type="ECO:0008006" key="4">
    <source>
        <dbReference type="Google" id="ProtNLM"/>
    </source>
</evidence>
<sequence>METNSPPPCPNTVTVRRNPPRRARPTPSSAAVPPPSSKKQPSAIRSFPIHDILSMDVPILENPKHEIQLPESVSPEESSDKLKVFLRIRPILAQQKVGGLAYSHFGRPQI</sequence>
<gene>
    <name evidence="2" type="ORF">OSB04_028885</name>
</gene>